<name>A0ABQ8C1M5_BRANA</name>
<proteinExistence type="predicted"/>
<reference evidence="1 2" key="1">
    <citation type="submission" date="2021-05" db="EMBL/GenBank/DDBJ databases">
        <title>Genome Assembly of Synthetic Allotetraploid Brassica napus Reveals Homoeologous Exchanges between Subgenomes.</title>
        <authorList>
            <person name="Davis J.T."/>
        </authorList>
    </citation>
    <scope>NUCLEOTIDE SEQUENCE [LARGE SCALE GENOMIC DNA]</scope>
    <source>
        <strain evidence="2">cv. Da-Ae</strain>
        <tissue evidence="1">Seedling</tissue>
    </source>
</reference>
<accession>A0ABQ8C1M5</accession>
<protein>
    <submittedName>
        <fullName evidence="1">Uncharacterized protein</fullName>
    </submittedName>
</protein>
<dbReference type="Proteomes" id="UP000824890">
    <property type="component" value="Unassembled WGS sequence"/>
</dbReference>
<evidence type="ECO:0000313" key="2">
    <source>
        <dbReference type="Proteomes" id="UP000824890"/>
    </source>
</evidence>
<gene>
    <name evidence="1" type="ORF">HID58_033681</name>
</gene>
<keyword evidence="2" id="KW-1185">Reference proteome</keyword>
<evidence type="ECO:0000313" key="1">
    <source>
        <dbReference type="EMBL" id="KAH0910360.1"/>
    </source>
</evidence>
<sequence length="284" mass="32616">PHIRLPSPKLRCSREEPTQTSLSWRKLSVTNRFELFSLANKIIWLIDWSCFTGDEIRHRYLFLLGPTADDLYPLFAMYGKTGDSHGFAFVLFKYTKLTKKWKGLMVISVYAHECSGRVCVVVNSKEKVVAEKMHHLTLEIIVVGKKKLYEAIRICYAQAIYGIPREQNHGASRIRFDLMNKNSVLLLTNSLTRIWTVVSCLIFESLMRFNMVVIDPSSLGFLLSATTTSTEFKLTYDENQWKSKKPRTEKEIVGSSNISFQHLTSSYDSVEPDAEAIGRMKEIK</sequence>
<feature type="non-terminal residue" evidence="1">
    <location>
        <position position="1"/>
    </location>
</feature>
<organism evidence="1 2">
    <name type="scientific">Brassica napus</name>
    <name type="common">Rape</name>
    <dbReference type="NCBI Taxonomy" id="3708"/>
    <lineage>
        <taxon>Eukaryota</taxon>
        <taxon>Viridiplantae</taxon>
        <taxon>Streptophyta</taxon>
        <taxon>Embryophyta</taxon>
        <taxon>Tracheophyta</taxon>
        <taxon>Spermatophyta</taxon>
        <taxon>Magnoliopsida</taxon>
        <taxon>eudicotyledons</taxon>
        <taxon>Gunneridae</taxon>
        <taxon>Pentapetalae</taxon>
        <taxon>rosids</taxon>
        <taxon>malvids</taxon>
        <taxon>Brassicales</taxon>
        <taxon>Brassicaceae</taxon>
        <taxon>Brassiceae</taxon>
        <taxon>Brassica</taxon>
    </lineage>
</organism>
<comment type="caution">
    <text evidence="1">The sequence shown here is derived from an EMBL/GenBank/DDBJ whole genome shotgun (WGS) entry which is preliminary data.</text>
</comment>
<dbReference type="EMBL" id="JAGKQM010000009">
    <property type="protein sequence ID" value="KAH0910360.1"/>
    <property type="molecule type" value="Genomic_DNA"/>
</dbReference>